<proteinExistence type="predicted"/>
<evidence type="ECO:0000313" key="4">
    <source>
        <dbReference type="Proteomes" id="UP000319204"/>
    </source>
</evidence>
<dbReference type="AlphaFoldDB" id="A0A5N5IVV4"/>
<name>A0A5N5IVV4_9FLAO</name>
<accession>A0A5N5IVV4</accession>
<feature type="signal peptide" evidence="2">
    <location>
        <begin position="1"/>
        <end position="21"/>
    </location>
</feature>
<dbReference type="OrthoDB" id="1203055at2"/>
<comment type="caution">
    <text evidence="3">The sequence shown here is derived from an EMBL/GenBank/DDBJ whole genome shotgun (WGS) entry which is preliminary data.</text>
</comment>
<reference evidence="3" key="1">
    <citation type="submission" date="2019-10" db="EMBL/GenBank/DDBJ databases">
        <title>Muricauda hadale sp. nov., a piezophilic bacterium isolated from hadopelagic water of the Mariana Trench.</title>
        <authorList>
            <person name="Wei Y."/>
        </authorList>
    </citation>
    <scope>NUCLEOTIDE SEQUENCE [LARGE SCALE GENOMIC DNA]</scope>
    <source>
        <strain evidence="3">MT-229</strain>
    </source>
</reference>
<evidence type="ECO:0000313" key="3">
    <source>
        <dbReference type="EMBL" id="KAB5490889.1"/>
    </source>
</evidence>
<gene>
    <name evidence="3" type="ORF">FOT42_005515</name>
</gene>
<feature type="region of interest" description="Disordered" evidence="1">
    <location>
        <begin position="21"/>
        <end position="41"/>
    </location>
</feature>
<dbReference type="Proteomes" id="UP000319204">
    <property type="component" value="Unassembled WGS sequence"/>
</dbReference>
<feature type="chain" id="PRO_5024331956" evidence="2">
    <location>
        <begin position="22"/>
        <end position="147"/>
    </location>
</feature>
<evidence type="ECO:0000256" key="2">
    <source>
        <dbReference type="SAM" id="SignalP"/>
    </source>
</evidence>
<sequence>MKHIGFFITLLALTFSTAMSAQENGTQNTEQDKDSYYEQRAREDAEYEQALAMRNEEDEKDFWKDQDQYEKDLRKRDKKAYKAYMKGKRDAYAEHATHCDNECHHSDHYHRQAQMYFTYHEYHYPRRSTVVQTGVRVATPRVGLSIF</sequence>
<dbReference type="EMBL" id="VNIK02000002">
    <property type="protein sequence ID" value="KAB5490889.1"/>
    <property type="molecule type" value="Genomic_DNA"/>
</dbReference>
<feature type="compositionally biased region" description="Basic and acidic residues" evidence="1">
    <location>
        <begin position="30"/>
        <end position="41"/>
    </location>
</feature>
<organism evidence="3 4">
    <name type="scientific">Flagellimonas hadalis</name>
    <dbReference type="NCBI Taxonomy" id="2597517"/>
    <lineage>
        <taxon>Bacteria</taxon>
        <taxon>Pseudomonadati</taxon>
        <taxon>Bacteroidota</taxon>
        <taxon>Flavobacteriia</taxon>
        <taxon>Flavobacteriales</taxon>
        <taxon>Flavobacteriaceae</taxon>
        <taxon>Flagellimonas</taxon>
    </lineage>
</organism>
<protein>
    <submittedName>
        <fullName evidence="3">Uncharacterized protein</fullName>
    </submittedName>
</protein>
<keyword evidence="2" id="KW-0732">Signal</keyword>
<dbReference type="RefSeq" id="WP_151889580.1">
    <property type="nucleotide sequence ID" value="NZ_VNIK02000002.1"/>
</dbReference>
<evidence type="ECO:0000256" key="1">
    <source>
        <dbReference type="SAM" id="MobiDB-lite"/>
    </source>
</evidence>
<keyword evidence="4" id="KW-1185">Reference proteome</keyword>